<dbReference type="Proteomes" id="UP000291469">
    <property type="component" value="Chromosome"/>
</dbReference>
<dbReference type="Gene3D" id="3.10.20.30">
    <property type="match status" value="1"/>
</dbReference>
<keyword evidence="8" id="KW-1185">Reference proteome</keyword>
<dbReference type="PANTHER" id="PTHR44379">
    <property type="entry name" value="OXIDOREDUCTASE WITH IRON-SULFUR SUBUNIT"/>
    <property type="match status" value="1"/>
</dbReference>
<dbReference type="GO" id="GO:0016491">
    <property type="term" value="F:oxidoreductase activity"/>
    <property type="evidence" value="ECO:0007669"/>
    <property type="project" value="UniProtKB-KW"/>
</dbReference>
<dbReference type="PANTHER" id="PTHR44379:SF8">
    <property type="entry name" value="XANTHINE DEHYDROGENASE IRON-SULFUR-BINDING SUBUNIT XDHC-RELATED"/>
    <property type="match status" value="1"/>
</dbReference>
<organism evidence="7 8">
    <name type="scientific">Egibacter rhizosphaerae</name>
    <dbReference type="NCBI Taxonomy" id="1670831"/>
    <lineage>
        <taxon>Bacteria</taxon>
        <taxon>Bacillati</taxon>
        <taxon>Actinomycetota</taxon>
        <taxon>Nitriliruptoria</taxon>
        <taxon>Egibacterales</taxon>
        <taxon>Egibacteraceae</taxon>
        <taxon>Egibacter</taxon>
    </lineage>
</organism>
<evidence type="ECO:0000313" key="7">
    <source>
        <dbReference type="EMBL" id="QBI21426.1"/>
    </source>
</evidence>
<keyword evidence="4" id="KW-0408">Iron</keyword>
<dbReference type="PROSITE" id="PS51085">
    <property type="entry name" value="2FE2S_FER_2"/>
    <property type="match status" value="1"/>
</dbReference>
<dbReference type="Gene3D" id="1.10.150.120">
    <property type="entry name" value="[2Fe-2S]-binding domain"/>
    <property type="match status" value="1"/>
</dbReference>
<dbReference type="InterPro" id="IPR051452">
    <property type="entry name" value="Diverse_Oxidoreductases"/>
</dbReference>
<protein>
    <submittedName>
        <fullName evidence="7">(2Fe-2S)-binding protein</fullName>
    </submittedName>
</protein>
<dbReference type="GO" id="GO:0046872">
    <property type="term" value="F:metal ion binding"/>
    <property type="evidence" value="ECO:0007669"/>
    <property type="project" value="UniProtKB-KW"/>
</dbReference>
<dbReference type="PROSITE" id="PS00197">
    <property type="entry name" value="2FE2S_FER_1"/>
    <property type="match status" value="1"/>
</dbReference>
<dbReference type="Pfam" id="PF00111">
    <property type="entry name" value="Fer2"/>
    <property type="match status" value="1"/>
</dbReference>
<dbReference type="Pfam" id="PF01799">
    <property type="entry name" value="Fer2_2"/>
    <property type="match status" value="1"/>
</dbReference>
<evidence type="ECO:0000259" key="6">
    <source>
        <dbReference type="PROSITE" id="PS51085"/>
    </source>
</evidence>
<evidence type="ECO:0000313" key="8">
    <source>
        <dbReference type="Proteomes" id="UP000291469"/>
    </source>
</evidence>
<dbReference type="InterPro" id="IPR036010">
    <property type="entry name" value="2Fe-2S_ferredoxin-like_sf"/>
</dbReference>
<dbReference type="RefSeq" id="WP_131156418.1">
    <property type="nucleotide sequence ID" value="NZ_CP036402.1"/>
</dbReference>
<gene>
    <name evidence="7" type="ORF">ER308_18870</name>
</gene>
<accession>A0A411YJQ1</accession>
<dbReference type="KEGG" id="erz:ER308_18870"/>
<name>A0A411YJQ1_9ACTN</name>
<dbReference type="EMBL" id="CP036402">
    <property type="protein sequence ID" value="QBI21426.1"/>
    <property type="molecule type" value="Genomic_DNA"/>
</dbReference>
<evidence type="ECO:0000256" key="4">
    <source>
        <dbReference type="ARBA" id="ARBA00023004"/>
    </source>
</evidence>
<evidence type="ECO:0000256" key="5">
    <source>
        <dbReference type="ARBA" id="ARBA00023014"/>
    </source>
</evidence>
<dbReference type="InterPro" id="IPR012675">
    <property type="entry name" value="Beta-grasp_dom_sf"/>
</dbReference>
<keyword evidence="2" id="KW-0479">Metal-binding</keyword>
<evidence type="ECO:0000256" key="1">
    <source>
        <dbReference type="ARBA" id="ARBA00022714"/>
    </source>
</evidence>
<dbReference type="SUPFAM" id="SSF54292">
    <property type="entry name" value="2Fe-2S ferredoxin-like"/>
    <property type="match status" value="1"/>
</dbReference>
<reference evidence="7 8" key="1">
    <citation type="submission" date="2019-01" db="EMBL/GenBank/DDBJ databases">
        <title>Egibacter rhizosphaerae EGI 80759T.</title>
        <authorList>
            <person name="Chen D.-D."/>
            <person name="Tian Y."/>
            <person name="Jiao J.-Y."/>
            <person name="Zhang X.-T."/>
            <person name="Zhang Y.-G."/>
            <person name="Zhang Y."/>
            <person name="Xiao M."/>
            <person name="Shu W.-S."/>
            <person name="Li W.-J."/>
        </authorList>
    </citation>
    <scope>NUCLEOTIDE SEQUENCE [LARGE SCALE GENOMIC DNA]</scope>
    <source>
        <strain evidence="7 8">EGI 80759</strain>
    </source>
</reference>
<keyword evidence="1" id="KW-0001">2Fe-2S</keyword>
<dbReference type="InterPro" id="IPR001041">
    <property type="entry name" value="2Fe-2S_ferredoxin-type"/>
</dbReference>
<dbReference type="GO" id="GO:0051537">
    <property type="term" value="F:2 iron, 2 sulfur cluster binding"/>
    <property type="evidence" value="ECO:0007669"/>
    <property type="project" value="UniProtKB-KW"/>
</dbReference>
<evidence type="ECO:0000256" key="3">
    <source>
        <dbReference type="ARBA" id="ARBA00023002"/>
    </source>
</evidence>
<dbReference type="InterPro" id="IPR036884">
    <property type="entry name" value="2Fe-2S-bd_dom_sf"/>
</dbReference>
<proteinExistence type="predicted"/>
<keyword evidence="5" id="KW-0411">Iron-sulfur</keyword>
<evidence type="ECO:0000256" key="2">
    <source>
        <dbReference type="ARBA" id="ARBA00022723"/>
    </source>
</evidence>
<keyword evidence="3" id="KW-0560">Oxidoreductase</keyword>
<sequence>MKLSVNGVEHEIRSSGLHSLLHVLREELSITSAKAGCEQGGCGACTVLIDGEPRRSCLTPVALTDGGSVTTVEGLPSDGELTAVQKAFYAKYGAQCGFCTSGMILAATRLIAEHGSALDDEDIEEAMGGHLCRCTGYVKILDAVKAAARGEQFDLEELQHGLARNGDTPVRTVEGQA</sequence>
<dbReference type="SUPFAM" id="SSF47741">
    <property type="entry name" value="CO dehydrogenase ISP C-domain like"/>
    <property type="match status" value="1"/>
</dbReference>
<dbReference type="InterPro" id="IPR002888">
    <property type="entry name" value="2Fe-2S-bd"/>
</dbReference>
<dbReference type="AlphaFoldDB" id="A0A411YJQ1"/>
<dbReference type="OrthoDB" id="159930at2"/>
<feature type="domain" description="2Fe-2S ferredoxin-type" evidence="6">
    <location>
        <begin position="1"/>
        <end position="75"/>
    </location>
</feature>
<dbReference type="InterPro" id="IPR006058">
    <property type="entry name" value="2Fe2S_fd_BS"/>
</dbReference>
<dbReference type="CDD" id="cd00207">
    <property type="entry name" value="fer2"/>
    <property type="match status" value="1"/>
</dbReference>